<dbReference type="InterPro" id="IPR050708">
    <property type="entry name" value="T6SS_VgrG/RHS"/>
</dbReference>
<keyword evidence="2" id="KW-0964">Secreted</keyword>
<evidence type="ECO:0000256" key="2">
    <source>
        <dbReference type="ARBA" id="ARBA00022525"/>
    </source>
</evidence>
<accession>A0ABV6WZT8</accession>
<feature type="region of interest" description="Disordered" evidence="4">
    <location>
        <begin position="1728"/>
        <end position="1751"/>
    </location>
</feature>
<evidence type="ECO:0000256" key="1">
    <source>
        <dbReference type="ARBA" id="ARBA00004613"/>
    </source>
</evidence>
<comment type="subcellular location">
    <subcellularLocation>
        <location evidence="1">Secreted</location>
    </subcellularLocation>
</comment>
<dbReference type="NCBIfam" id="TIGR03696">
    <property type="entry name" value="Rhs_assc_core"/>
    <property type="match status" value="1"/>
</dbReference>
<organism evidence="6 7">
    <name type="scientific">Streptacidiphilus alkalitolerans</name>
    <dbReference type="NCBI Taxonomy" id="3342712"/>
    <lineage>
        <taxon>Bacteria</taxon>
        <taxon>Bacillati</taxon>
        <taxon>Actinomycetota</taxon>
        <taxon>Actinomycetes</taxon>
        <taxon>Kitasatosporales</taxon>
        <taxon>Streptomycetaceae</taxon>
        <taxon>Streptacidiphilus</taxon>
    </lineage>
</organism>
<feature type="compositionally biased region" description="Polar residues" evidence="4">
    <location>
        <begin position="1825"/>
        <end position="1844"/>
    </location>
</feature>
<gene>
    <name evidence="6" type="ORF">ACEZDB_13000</name>
</gene>
<feature type="compositionally biased region" description="Polar residues" evidence="4">
    <location>
        <begin position="84"/>
        <end position="103"/>
    </location>
</feature>
<dbReference type="Pfam" id="PF05593">
    <property type="entry name" value="RHS_repeat"/>
    <property type="match status" value="1"/>
</dbReference>
<dbReference type="Proteomes" id="UP001592530">
    <property type="component" value="Unassembled WGS sequence"/>
</dbReference>
<evidence type="ECO:0000313" key="6">
    <source>
        <dbReference type="EMBL" id="MFC1431562.1"/>
    </source>
</evidence>
<dbReference type="PANTHER" id="PTHR32305">
    <property type="match status" value="1"/>
</dbReference>
<reference evidence="6 7" key="1">
    <citation type="submission" date="2024-09" db="EMBL/GenBank/DDBJ databases">
        <authorList>
            <person name="Lee S.D."/>
        </authorList>
    </citation>
    <scope>NUCLEOTIDE SEQUENCE [LARGE SCALE GENOMIC DNA]</scope>
    <source>
        <strain evidence="6 7">N1-3</strain>
    </source>
</reference>
<evidence type="ECO:0000313" key="7">
    <source>
        <dbReference type="Proteomes" id="UP001592530"/>
    </source>
</evidence>
<feature type="compositionally biased region" description="Polar residues" evidence="4">
    <location>
        <begin position="1735"/>
        <end position="1748"/>
    </location>
</feature>
<dbReference type="NCBIfam" id="NF033679">
    <property type="entry name" value="DNRLRE_dom"/>
    <property type="match status" value="1"/>
</dbReference>
<feature type="region of interest" description="Disordered" evidence="4">
    <location>
        <begin position="1399"/>
        <end position="1421"/>
    </location>
</feature>
<evidence type="ECO:0000259" key="5">
    <source>
        <dbReference type="Pfam" id="PF24517"/>
    </source>
</evidence>
<dbReference type="NCBIfam" id="TIGR01643">
    <property type="entry name" value="YD_repeat_2x"/>
    <property type="match status" value="1"/>
</dbReference>
<proteinExistence type="predicted"/>
<dbReference type="InterPro" id="IPR022385">
    <property type="entry name" value="Rhs_assc_core"/>
</dbReference>
<name>A0ABV6WZT8_9ACTN</name>
<dbReference type="InterPro" id="IPR006530">
    <property type="entry name" value="YD"/>
</dbReference>
<feature type="region of interest" description="Disordered" evidence="4">
    <location>
        <begin position="1825"/>
        <end position="1849"/>
    </location>
</feature>
<dbReference type="EMBL" id="JBHEZY010000004">
    <property type="protein sequence ID" value="MFC1431562.1"/>
    <property type="molecule type" value="Genomic_DNA"/>
</dbReference>
<evidence type="ECO:0000256" key="4">
    <source>
        <dbReference type="SAM" id="MobiDB-lite"/>
    </source>
</evidence>
<protein>
    <submittedName>
        <fullName evidence="6">DNRLRE domain-containing protein</fullName>
    </submittedName>
</protein>
<feature type="domain" description="Carbohydrate-binding module family 96" evidence="5">
    <location>
        <begin position="309"/>
        <end position="473"/>
    </location>
</feature>
<feature type="region of interest" description="Disordered" evidence="4">
    <location>
        <begin position="77"/>
        <end position="103"/>
    </location>
</feature>
<dbReference type="InterPro" id="IPR031325">
    <property type="entry name" value="RHS_repeat"/>
</dbReference>
<dbReference type="Gene3D" id="2.180.10.10">
    <property type="entry name" value="RHS repeat-associated core"/>
    <property type="match status" value="1"/>
</dbReference>
<dbReference type="Pfam" id="PF24517">
    <property type="entry name" value="CBM96"/>
    <property type="match status" value="1"/>
</dbReference>
<comment type="caution">
    <text evidence="6">The sequence shown here is derived from an EMBL/GenBank/DDBJ whole genome shotgun (WGS) entry which is preliminary data.</text>
</comment>
<evidence type="ECO:0000256" key="3">
    <source>
        <dbReference type="ARBA" id="ARBA00022729"/>
    </source>
</evidence>
<dbReference type="InterPro" id="IPR055372">
    <property type="entry name" value="CBM96"/>
</dbReference>
<dbReference type="RefSeq" id="WP_380552317.1">
    <property type="nucleotide sequence ID" value="NZ_JBHEZY010000004.1"/>
</dbReference>
<sequence length="2077" mass="214358">MFSHDFISGQGRPPVRRWIGLTVVIALISSLLGGAITGAAAAAPSRALVRASTAAGAAVTVRPDALSAMLAARSQRTRVEVGSERTQTSQTFANPDGSWTTTQYTGPVRVQDREGGWHPIDTTLVQDPKSGDWHPRWAAADISVSNGGAGAFASLTSAARSYAVSWPGRLPQPKVSGDTATYPDVQPGVDLVVTALPTGFSHVLVIRQAPTGPLTFTLPTQTRGLTLSRDHAGHLRLASTAGRLVASAPAPTMWDSSTDPRSGQTARTAVIPTRVVPGASGGHASLVLSPSQTFFADPDLTYPVTVDPAATLAVTTDTWVQNPDYPDSQISSAELKAGTYDGGTDVARSYLKFDVSKYAGKHITDTDLQLYSSYSSTCSTAGAGVQVRRVTTAWDSAAVTWGAQPATTTTDAVTNTAALGYSSACPAGNMHWDVDNIVKSWASGAAPNDGFQVRGASESDSSTWRRFRSANYAAGDSAVEPHLTVTYNSVPGTPTSLSASPLVTNTLGLPRSTSAAPTLSAKSTDADGGNVTLTFEVSHDPAYSAEGTGVLWTGTKTVASGATGSATMPASVIGSTRPHIQWRVRASDGTDTSPWSAYRMFGFNVTPPSPPTVSCPDFSAGAWSAHSGSEVCTLRTPSTDGAGYYWSLDKPNPSTQLADPARNGGNPLTFTVTPSAGWHTLYAKAYDDSYNPSTVTALAFGVGTAGMTLPADQSVTSTTFALQAGSPPGPAKVTFQYRRGTTGAFTAIPAGDVRNGSAAVSWPQAVSPVAGGVQSPALTWSVTRTVADDGLLQIQAVFTDAAGSNPITTAPVSVTLDRLGTGADFGTTQAGPVTVGLQSGNAEVDATDVDINSFGSGLAVSRTFNSLSPSAASLFGPGWTTSLPVAGTSAAWSSLNDAASYAVLTGSDGAKLTFTTGSTTGGTTAYVPQGPAVTAGLDLVKKSGGFILTDAAGTQVTFTSPAGTAAGQYLPATVTQPGGARSTGYVYDTAPGDAAYGKPVLVVAPDADAAAGTAATAACPYPPSASGWGAGCRALRLSYDAATHNVSEVDLVTSDGTGLATTAVAAYGYDTTGRLKYAWDPRITPALKTMYTYDESPGDSSYGRITAVYPAQNRGLPANALQPWLLQYDFTNGDANYGKVLSVSRTHNAANGGATATWSFVYSVPLTTAAGGPVSMDPAATASWGQSDTPVSAVAVFPPGHAPSSSPPTDWTYAHLQYYDADGRQVNEAGYNNGWNISTTEFDTYGNLVRELSAANRAAALAAADTVVAADQLDQQNLYSPDGTLLLDSYGPAHQAVAAGTLQTVRTHTHQVYDEGAPNGDQDSDGNRYDLVTTSTVTASLGAAVPGSADTDARTTQNQYTVGSDTSGWTLHTPLRTVTDPGTGHLALTRAVVYNQDAGRYGGQPLRTETRTPGDPGGTGAGTSRAVYYTAGANSVDAGCGNQPAWADLVCSTGPAAQPATPGLPGLPTTRYTYNTYLEPLTETRTVTAADGSTSTLTTTRSYDAAGRATGTALTSTGAGAGTPVPATRTVYSPDTGLPTDVQNLDSGGSATADLNTGYDDFGNTAAYTDAFGNTTHYSYDLEDRITSRDDGRGTVTLGYNQGSDHSGELNAETDTQAGSFTAAYDPDGNLLTETYPGGTLGSYTYDPTGTPTALAYTNPGWAEPLDDSTDTDAAGNWAARSVLDSTQTYTYDAADRLSTVADVQNGQCTTRGYAYDADSDRTALNTGAPAADGSCQSAAGTSTTHSYDSADRVTDTGYSYDTDGNTTTTPAADTAGGGDLTATYYVNDMLAGQTQGGVSTHWTLDPTGSRQATSTSTADNITYTNTYADDSDTPVVTTGSDGSWTRDVSGPDTDLAAVVTAAGVELQLIDLHGDVMATVDPGTAAITSTATYTEFGAPESTAPPTSPYGWLGGYQRSSDALGGQILMGARAYNPATGRFGSTDPVVGGNANPYDYGNQNPGVMFDPSGQLSFYHHSGNLYIVLSKNQQNLLLDGFTDFIYAGVTAICAAIFSESGVGAVLCGGIAWTIVHGAITAVRNHIHVYKHLVAHYTYGVHWHFHHLIGVPWIKPAWSYGYN</sequence>
<keyword evidence="3" id="KW-0732">Signal</keyword>
<dbReference type="PANTHER" id="PTHR32305:SF15">
    <property type="entry name" value="PROTEIN RHSA-RELATED"/>
    <property type="match status" value="1"/>
</dbReference>